<evidence type="ECO:0000313" key="2">
    <source>
        <dbReference type="Proteomes" id="UP001057402"/>
    </source>
</evidence>
<gene>
    <name evidence="1" type="ORF">MLD38_030491</name>
</gene>
<reference evidence="2" key="1">
    <citation type="journal article" date="2023" name="Front. Plant Sci.">
        <title>Chromosomal-level genome assembly of Melastoma candidum provides insights into trichome evolution.</title>
        <authorList>
            <person name="Zhong Y."/>
            <person name="Wu W."/>
            <person name="Sun C."/>
            <person name="Zou P."/>
            <person name="Liu Y."/>
            <person name="Dai S."/>
            <person name="Zhou R."/>
        </authorList>
    </citation>
    <scope>NUCLEOTIDE SEQUENCE [LARGE SCALE GENOMIC DNA]</scope>
</reference>
<dbReference type="Proteomes" id="UP001057402">
    <property type="component" value="Chromosome 9"/>
</dbReference>
<protein>
    <submittedName>
        <fullName evidence="1">Uncharacterized protein</fullName>
    </submittedName>
</protein>
<comment type="caution">
    <text evidence="1">The sequence shown here is derived from an EMBL/GenBank/DDBJ whole genome shotgun (WGS) entry which is preliminary data.</text>
</comment>
<name>A0ACB9MLC4_9MYRT</name>
<accession>A0ACB9MLC4</accession>
<proteinExistence type="predicted"/>
<dbReference type="EMBL" id="CM042888">
    <property type="protein sequence ID" value="KAI4325063.1"/>
    <property type="molecule type" value="Genomic_DNA"/>
</dbReference>
<organism evidence="1 2">
    <name type="scientific">Melastoma candidum</name>
    <dbReference type="NCBI Taxonomy" id="119954"/>
    <lineage>
        <taxon>Eukaryota</taxon>
        <taxon>Viridiplantae</taxon>
        <taxon>Streptophyta</taxon>
        <taxon>Embryophyta</taxon>
        <taxon>Tracheophyta</taxon>
        <taxon>Spermatophyta</taxon>
        <taxon>Magnoliopsida</taxon>
        <taxon>eudicotyledons</taxon>
        <taxon>Gunneridae</taxon>
        <taxon>Pentapetalae</taxon>
        <taxon>rosids</taxon>
        <taxon>malvids</taxon>
        <taxon>Myrtales</taxon>
        <taxon>Melastomataceae</taxon>
        <taxon>Melastomatoideae</taxon>
        <taxon>Melastomateae</taxon>
        <taxon>Melastoma</taxon>
    </lineage>
</organism>
<keyword evidence="2" id="KW-1185">Reference proteome</keyword>
<sequence length="130" mass="14960">MVGRRPWLRIRTRLVAPLPPRDLPASPSSPTSPWELSRQIISAGTADFLAYHKCRAYWNVDHYAIGYFVIVLSVVHVFKGLDVLNPDGKWKKAYVSIPRIPRRLCHHLGSVHVVHYLEEEENRGATLRIR</sequence>
<evidence type="ECO:0000313" key="1">
    <source>
        <dbReference type="EMBL" id="KAI4325063.1"/>
    </source>
</evidence>